<dbReference type="PANTHER" id="PTHR43317:SF1">
    <property type="entry name" value="THERMOSPERMINE SYNTHASE ACAULIS5"/>
    <property type="match status" value="1"/>
</dbReference>
<feature type="transmembrane region" description="Helical" evidence="5">
    <location>
        <begin position="114"/>
        <end position="147"/>
    </location>
</feature>
<feature type="transmembrane region" description="Helical" evidence="5">
    <location>
        <begin position="167"/>
        <end position="187"/>
    </location>
</feature>
<feature type="domain" description="PABS" evidence="6">
    <location>
        <begin position="221"/>
        <end position="460"/>
    </location>
</feature>
<dbReference type="InterPro" id="IPR030374">
    <property type="entry name" value="PABS"/>
</dbReference>
<reference evidence="7 8" key="1">
    <citation type="submission" date="2020-10" db="EMBL/GenBank/DDBJ databases">
        <title>Ca. Dormibacterota MAGs.</title>
        <authorList>
            <person name="Montgomery K."/>
        </authorList>
    </citation>
    <scope>NUCLEOTIDE SEQUENCE [LARGE SCALE GENOMIC DNA]</scope>
    <source>
        <strain evidence="7">Mitchell_Peninsula_5</strain>
    </source>
</reference>
<dbReference type="AlphaFoldDB" id="A0A934NFX0"/>
<organism evidence="7 8">
    <name type="scientific">Candidatus Amunia macphersoniae</name>
    <dbReference type="NCBI Taxonomy" id="3127014"/>
    <lineage>
        <taxon>Bacteria</taxon>
        <taxon>Bacillati</taxon>
        <taxon>Candidatus Dormiibacterota</taxon>
        <taxon>Candidatus Dormibacteria</taxon>
        <taxon>Candidatus Aeolococcales</taxon>
        <taxon>Candidatus Aeolococcaceae</taxon>
        <taxon>Candidatus Amunia</taxon>
    </lineage>
</organism>
<sequence length="520" mass="54545">MATAELSGAGTDTPAAPRALPLIVFAAGAGSLATEICASRLLAPYFGNTTVVWANVIGLILVYLSVGYWLGGRVADRHPRPTVLGGILLVAAAAITVLPFVAHPFLQLALQGFSALSIGVVAGSFFATLLLFSVPVSLLGMVSPFAVRLAVRDVRTAGSVSGRLSSLATLGAIVGTFVPALVLIPAIGTQRTLLSAALLVSLAAMPLLPRRAPIVAVLVGALMLLPPATVKPVAGAVLEQETRYQYVQVVKAEDGRTTLRLDDGLADQSVYRPGTVLTGGEWDMPLILPPLLEHPMRRALVIGNAGGTMARALAHEYPGVRIDGVEPDPAVSDIGRALLGMGAVPGLQVFEGDGRAFLATTTARYDLIIIDAYRQAYVPFWLVTQEFFGVARAHLNGGGAIAFNMARVPGDDRLAQAVSGTLATVFPDTRVWPALSFNELVIGFDRPISSTTLHIRLGMLPAELQSLVPLVSSQLVTVVAASSPLTDDHAPVEWLTDRALLEEIQAGGHFNEALLPTRPG</sequence>
<feature type="active site" description="Proton acceptor" evidence="4">
    <location>
        <position position="371"/>
    </location>
</feature>
<keyword evidence="5" id="KW-1133">Transmembrane helix</keyword>
<evidence type="ECO:0000313" key="8">
    <source>
        <dbReference type="Proteomes" id="UP000614410"/>
    </source>
</evidence>
<gene>
    <name evidence="7" type="ORF">JF887_13930</name>
</gene>
<protein>
    <submittedName>
        <fullName evidence="7">Fused MFS/spermidine synthase</fullName>
    </submittedName>
</protein>
<evidence type="ECO:0000259" key="6">
    <source>
        <dbReference type="PROSITE" id="PS51006"/>
    </source>
</evidence>
<name>A0A934NFX0_9BACT</name>
<keyword evidence="2 4" id="KW-0808">Transferase</keyword>
<evidence type="ECO:0000256" key="3">
    <source>
        <dbReference type="ARBA" id="ARBA00023115"/>
    </source>
</evidence>
<evidence type="ECO:0000313" key="7">
    <source>
        <dbReference type="EMBL" id="MBJ7610508.1"/>
    </source>
</evidence>
<evidence type="ECO:0000256" key="5">
    <source>
        <dbReference type="SAM" id="Phobius"/>
    </source>
</evidence>
<keyword evidence="5" id="KW-0812">Transmembrane</keyword>
<keyword evidence="3 4" id="KW-0620">Polyamine biosynthesis</keyword>
<dbReference type="PANTHER" id="PTHR43317">
    <property type="entry name" value="THERMOSPERMINE SYNTHASE ACAULIS5"/>
    <property type="match status" value="1"/>
</dbReference>
<feature type="transmembrane region" description="Helical" evidence="5">
    <location>
        <begin position="83"/>
        <end position="102"/>
    </location>
</feature>
<dbReference type="Gene3D" id="3.40.50.150">
    <property type="entry name" value="Vaccinia Virus protein VP39"/>
    <property type="match status" value="1"/>
</dbReference>
<dbReference type="InterPro" id="IPR029063">
    <property type="entry name" value="SAM-dependent_MTases_sf"/>
</dbReference>
<dbReference type="PROSITE" id="PS51006">
    <property type="entry name" value="PABS_2"/>
    <property type="match status" value="1"/>
</dbReference>
<dbReference type="EMBL" id="JAEKNN010000063">
    <property type="protein sequence ID" value="MBJ7610508.1"/>
    <property type="molecule type" value="Genomic_DNA"/>
</dbReference>
<dbReference type="GO" id="GO:0016740">
    <property type="term" value="F:transferase activity"/>
    <property type="evidence" value="ECO:0007669"/>
    <property type="project" value="UniProtKB-UniRule"/>
</dbReference>
<evidence type="ECO:0000256" key="1">
    <source>
        <dbReference type="ARBA" id="ARBA00007867"/>
    </source>
</evidence>
<evidence type="ECO:0000256" key="2">
    <source>
        <dbReference type="ARBA" id="ARBA00022679"/>
    </source>
</evidence>
<comment type="caution">
    <text evidence="7">The sequence shown here is derived from an EMBL/GenBank/DDBJ whole genome shotgun (WGS) entry which is preliminary data.</text>
</comment>
<dbReference type="GO" id="GO:0006596">
    <property type="term" value="P:polyamine biosynthetic process"/>
    <property type="evidence" value="ECO:0007669"/>
    <property type="project" value="UniProtKB-UniRule"/>
</dbReference>
<keyword evidence="5" id="KW-0472">Membrane</keyword>
<dbReference type="CDD" id="cd02440">
    <property type="entry name" value="AdoMet_MTases"/>
    <property type="match status" value="1"/>
</dbReference>
<proteinExistence type="inferred from homology"/>
<dbReference type="Pfam" id="PF01564">
    <property type="entry name" value="Spermine_synth"/>
    <property type="match status" value="1"/>
</dbReference>
<dbReference type="Proteomes" id="UP000614410">
    <property type="component" value="Unassembled WGS sequence"/>
</dbReference>
<comment type="similarity">
    <text evidence="1">Belongs to the spermidine/spermine synthase family.</text>
</comment>
<evidence type="ECO:0000256" key="4">
    <source>
        <dbReference type="PROSITE-ProRule" id="PRU00354"/>
    </source>
</evidence>
<accession>A0A934NFX0</accession>
<dbReference type="SUPFAM" id="SSF53335">
    <property type="entry name" value="S-adenosyl-L-methionine-dependent methyltransferases"/>
    <property type="match status" value="1"/>
</dbReference>
<dbReference type="NCBIfam" id="NF037959">
    <property type="entry name" value="MFS_SpdSyn"/>
    <property type="match status" value="1"/>
</dbReference>
<feature type="transmembrane region" description="Helical" evidence="5">
    <location>
        <begin position="51"/>
        <end position="71"/>
    </location>
</feature>